<dbReference type="InterPro" id="IPR001810">
    <property type="entry name" value="F-box_dom"/>
</dbReference>
<evidence type="ECO:0000313" key="3">
    <source>
        <dbReference type="Proteomes" id="UP000467841"/>
    </source>
</evidence>
<dbReference type="PROSITE" id="PS50181">
    <property type="entry name" value="FBOX"/>
    <property type="match status" value="1"/>
</dbReference>
<dbReference type="Pfam" id="PF00646">
    <property type="entry name" value="F-box"/>
    <property type="match status" value="1"/>
</dbReference>
<organism evidence="2 3">
    <name type="scientific">Microthlaspi erraticum</name>
    <dbReference type="NCBI Taxonomy" id="1685480"/>
    <lineage>
        <taxon>Eukaryota</taxon>
        <taxon>Viridiplantae</taxon>
        <taxon>Streptophyta</taxon>
        <taxon>Embryophyta</taxon>
        <taxon>Tracheophyta</taxon>
        <taxon>Spermatophyta</taxon>
        <taxon>Magnoliopsida</taxon>
        <taxon>eudicotyledons</taxon>
        <taxon>Gunneridae</taxon>
        <taxon>Pentapetalae</taxon>
        <taxon>rosids</taxon>
        <taxon>malvids</taxon>
        <taxon>Brassicales</taxon>
        <taxon>Brassicaceae</taxon>
        <taxon>Coluteocarpeae</taxon>
        <taxon>Microthlaspi</taxon>
    </lineage>
</organism>
<name>A0A6D2J3C8_9BRAS</name>
<dbReference type="Proteomes" id="UP000467841">
    <property type="component" value="Unassembled WGS sequence"/>
</dbReference>
<dbReference type="PANTHER" id="PTHR24414:SF202">
    <property type="entry name" value="F-BOX DOMAIN-CONTAINING PROTEIN"/>
    <property type="match status" value="1"/>
</dbReference>
<dbReference type="SUPFAM" id="SSF117281">
    <property type="entry name" value="Kelch motif"/>
    <property type="match status" value="1"/>
</dbReference>
<dbReference type="EMBL" id="CACVBM020001134">
    <property type="protein sequence ID" value="CAA7033574.1"/>
    <property type="molecule type" value="Genomic_DNA"/>
</dbReference>
<protein>
    <recommendedName>
        <fullName evidence="1">F-box domain-containing protein</fullName>
    </recommendedName>
</protein>
<dbReference type="SMART" id="SM00256">
    <property type="entry name" value="FBOX"/>
    <property type="match status" value="1"/>
</dbReference>
<dbReference type="InterPro" id="IPR050354">
    <property type="entry name" value="F-box/kelch-repeat_ARATH"/>
</dbReference>
<gene>
    <name evidence="2" type="ORF">MERR_LOCUS20809</name>
</gene>
<keyword evidence="3" id="KW-1185">Reference proteome</keyword>
<dbReference type="InterPro" id="IPR006652">
    <property type="entry name" value="Kelch_1"/>
</dbReference>
<proteinExistence type="predicted"/>
<dbReference type="Gene3D" id="2.120.10.80">
    <property type="entry name" value="Kelch-type beta propeller"/>
    <property type="match status" value="1"/>
</dbReference>
<dbReference type="PANTHER" id="PTHR24414">
    <property type="entry name" value="F-BOX/KELCH-REPEAT PROTEIN SKIP4"/>
    <property type="match status" value="1"/>
</dbReference>
<dbReference type="Pfam" id="PF25210">
    <property type="entry name" value="Kelch_FKB95"/>
    <property type="match status" value="1"/>
</dbReference>
<sequence length="354" mass="39812">MTTLMMLPDDLVLNCIARVSRSYYPILSLVCKRFRSLLVSTELYQTRTLLGCTEPCLYVCLKLPTYYSRQHWFTLCRRPTNNGCKKFLLPITCPNSPCTYQSDFARVGSKIYAIGGRLISSREATSSVMVMDCRSHTWSDAPSMLVARAAPSACVLDGKIYVTGGCENLDATNWMEAFDTKTQNWEFVSSSSTPEEKLGSGYCYQSLGFDGNVYVKLYHGRESYKMNKGRWRAADLGMAREWISSSSFCVIDNVLYGSTSGKIKWYDSRIKLWETVKGDLENLSRFPGDVTQLANYGGKLAVLWNRDKDHKSISCAVIALEKRQGGTIWGTIEWLDDVSTSEPYKVAHLVAATL</sequence>
<accession>A0A6D2J3C8</accession>
<dbReference type="AlphaFoldDB" id="A0A6D2J3C8"/>
<dbReference type="OrthoDB" id="1079171at2759"/>
<evidence type="ECO:0000313" key="2">
    <source>
        <dbReference type="EMBL" id="CAA7033574.1"/>
    </source>
</evidence>
<dbReference type="CDD" id="cd22152">
    <property type="entry name" value="F-box_AtAFR-like"/>
    <property type="match status" value="1"/>
</dbReference>
<dbReference type="InterPro" id="IPR057499">
    <property type="entry name" value="Kelch_FKB95"/>
</dbReference>
<dbReference type="SUPFAM" id="SSF81383">
    <property type="entry name" value="F-box domain"/>
    <property type="match status" value="1"/>
</dbReference>
<dbReference type="InterPro" id="IPR036047">
    <property type="entry name" value="F-box-like_dom_sf"/>
</dbReference>
<reference evidence="2" key="1">
    <citation type="submission" date="2020-01" db="EMBL/GenBank/DDBJ databases">
        <authorList>
            <person name="Mishra B."/>
        </authorList>
    </citation>
    <scope>NUCLEOTIDE SEQUENCE [LARGE SCALE GENOMIC DNA]</scope>
</reference>
<dbReference type="SMART" id="SM00612">
    <property type="entry name" value="Kelch"/>
    <property type="match status" value="2"/>
</dbReference>
<dbReference type="InterPro" id="IPR015915">
    <property type="entry name" value="Kelch-typ_b-propeller"/>
</dbReference>
<comment type="caution">
    <text evidence="2">The sequence shown here is derived from an EMBL/GenBank/DDBJ whole genome shotgun (WGS) entry which is preliminary data.</text>
</comment>
<evidence type="ECO:0000259" key="1">
    <source>
        <dbReference type="PROSITE" id="PS50181"/>
    </source>
</evidence>
<feature type="domain" description="F-box" evidence="1">
    <location>
        <begin position="1"/>
        <end position="47"/>
    </location>
</feature>